<organism evidence="5 6">
    <name type="scientific">Mycosarcoma maydis</name>
    <name type="common">Corn smut fungus</name>
    <name type="synonym">Ustilago maydis</name>
    <dbReference type="NCBI Taxonomy" id="5270"/>
    <lineage>
        <taxon>Eukaryota</taxon>
        <taxon>Fungi</taxon>
        <taxon>Dikarya</taxon>
        <taxon>Basidiomycota</taxon>
        <taxon>Ustilaginomycotina</taxon>
        <taxon>Ustilaginomycetes</taxon>
        <taxon>Ustilaginales</taxon>
        <taxon>Ustilaginaceae</taxon>
        <taxon>Mycosarcoma</taxon>
    </lineage>
</organism>
<dbReference type="EMBL" id="CM003141">
    <property type="protein sequence ID" value="KIS71482.1"/>
    <property type="molecule type" value="Genomic_DNA"/>
</dbReference>
<dbReference type="CDD" id="cd22271">
    <property type="entry name" value="DPBB_EXP_N-like"/>
    <property type="match status" value="1"/>
</dbReference>
<dbReference type="InterPro" id="IPR051477">
    <property type="entry name" value="Expansin_CellWall"/>
</dbReference>
<feature type="compositionally biased region" description="Basic residues" evidence="2">
    <location>
        <begin position="35"/>
        <end position="50"/>
    </location>
</feature>
<feature type="compositionally biased region" description="Low complexity" evidence="2">
    <location>
        <begin position="149"/>
        <end position="173"/>
    </location>
</feature>
<dbReference type="Gene3D" id="2.40.40.10">
    <property type="entry name" value="RlpA-like domain"/>
    <property type="match status" value="1"/>
</dbReference>
<dbReference type="InterPro" id="IPR007112">
    <property type="entry name" value="Expansin/allergen_DPBB_dom"/>
</dbReference>
<evidence type="ECO:0000256" key="1">
    <source>
        <dbReference type="ARBA" id="ARBA00022729"/>
    </source>
</evidence>
<evidence type="ECO:0000313" key="5">
    <source>
        <dbReference type="EMBL" id="KIS71482.1"/>
    </source>
</evidence>
<dbReference type="OrthoDB" id="2555762at2759"/>
<feature type="compositionally biased region" description="Basic residues" evidence="2">
    <location>
        <begin position="104"/>
        <end position="118"/>
    </location>
</feature>
<dbReference type="PROSITE" id="PS50842">
    <property type="entry name" value="EXPANSIN_EG45"/>
    <property type="match status" value="1"/>
</dbReference>
<feature type="chain" id="PRO_5002228147" description="Expansin-like EG45 domain-containing protein" evidence="3">
    <location>
        <begin position="21"/>
        <end position="532"/>
    </location>
</feature>
<dbReference type="PANTHER" id="PTHR31836">
    <property type="match status" value="1"/>
</dbReference>
<proteinExistence type="predicted"/>
<dbReference type="eggNOG" id="ENOG502S9P9">
    <property type="taxonomic scope" value="Eukaryota"/>
</dbReference>
<feature type="signal peptide" evidence="3">
    <location>
        <begin position="1"/>
        <end position="20"/>
    </location>
</feature>
<dbReference type="InParanoid" id="A0A0D1CEK0"/>
<dbReference type="InterPro" id="IPR036908">
    <property type="entry name" value="RlpA-like_sf"/>
</dbReference>
<protein>
    <recommendedName>
        <fullName evidence="4">Expansin-like EG45 domain-containing protein</fullName>
    </recommendedName>
</protein>
<evidence type="ECO:0000256" key="3">
    <source>
        <dbReference type="SAM" id="SignalP"/>
    </source>
</evidence>
<keyword evidence="1 3" id="KW-0732">Signal</keyword>
<dbReference type="OMA" id="LDAWNSV"/>
<reference evidence="5 6" key="1">
    <citation type="journal article" date="2006" name="Nature">
        <title>Insights from the genome of the biotrophic fungal plant pathogen Ustilago maydis.</title>
        <authorList>
            <person name="Kamper J."/>
            <person name="Kahmann R."/>
            <person name="Bolker M."/>
            <person name="Ma L.J."/>
            <person name="Brefort T."/>
            <person name="Saville B.J."/>
            <person name="Banuett F."/>
            <person name="Kronstad J.W."/>
            <person name="Gold S.E."/>
            <person name="Muller O."/>
            <person name="Perlin M.H."/>
            <person name="Wosten H.A."/>
            <person name="de Vries R."/>
            <person name="Ruiz-Herrera J."/>
            <person name="Reynaga-Pena C.G."/>
            <person name="Snetselaar K."/>
            <person name="McCann M."/>
            <person name="Perez-Martin J."/>
            <person name="Feldbrugge M."/>
            <person name="Basse C.W."/>
            <person name="Steinberg G."/>
            <person name="Ibeas J.I."/>
            <person name="Holloman W."/>
            <person name="Guzman P."/>
            <person name="Farman M."/>
            <person name="Stajich J.E."/>
            <person name="Sentandreu R."/>
            <person name="Gonzalez-Prieto J.M."/>
            <person name="Kennell J.C."/>
            <person name="Molina L."/>
            <person name="Schirawski J."/>
            <person name="Mendoza-Mendoza A."/>
            <person name="Greilinger D."/>
            <person name="Munch K."/>
            <person name="Rossel N."/>
            <person name="Scherer M."/>
            <person name="Vranes M."/>
            <person name="Ladendorf O."/>
            <person name="Vincon V."/>
            <person name="Fuchs U."/>
            <person name="Sandrock B."/>
            <person name="Meng S."/>
            <person name="Ho E.C."/>
            <person name="Cahill M.J."/>
            <person name="Boyce K.J."/>
            <person name="Klose J."/>
            <person name="Klosterman S.J."/>
            <person name="Deelstra H.J."/>
            <person name="Ortiz-Castellanos L."/>
            <person name="Li W."/>
            <person name="Sanchez-Alonso P."/>
            <person name="Schreier P.H."/>
            <person name="Hauser-Hahn I."/>
            <person name="Vaupel M."/>
            <person name="Koopmann E."/>
            <person name="Friedrich G."/>
            <person name="Voss H."/>
            <person name="Schluter T."/>
            <person name="Margolis J."/>
            <person name="Platt D."/>
            <person name="Swimmer C."/>
            <person name="Gnirke A."/>
            <person name="Chen F."/>
            <person name="Vysotskaia V."/>
            <person name="Mannhaupt G."/>
            <person name="Guldener U."/>
            <person name="Munsterkotter M."/>
            <person name="Haase D."/>
            <person name="Oesterheld M."/>
            <person name="Mewes H.W."/>
            <person name="Mauceli E.W."/>
            <person name="DeCaprio D."/>
            <person name="Wade C.M."/>
            <person name="Butler J."/>
            <person name="Young S."/>
            <person name="Jaffe D.B."/>
            <person name="Calvo S."/>
            <person name="Nusbaum C."/>
            <person name="Galagan J."/>
            <person name="Birren B.W."/>
        </authorList>
    </citation>
    <scope>NUCLEOTIDE SEQUENCE [LARGE SCALE GENOMIC DNA]</scope>
    <source>
        <strain evidence="6">DSM 14603 / FGSC 9021 / UM521</strain>
    </source>
</reference>
<dbReference type="Gene3D" id="2.60.40.760">
    <property type="entry name" value="Expansin, cellulose-binding-like domain"/>
    <property type="match status" value="1"/>
</dbReference>
<dbReference type="AlphaFoldDB" id="A0A0D1CEK0"/>
<evidence type="ECO:0000313" key="6">
    <source>
        <dbReference type="Proteomes" id="UP000000561"/>
    </source>
</evidence>
<gene>
    <name evidence="5" type="ORF">UMAG_01377</name>
</gene>
<feature type="compositionally biased region" description="Polar residues" evidence="2">
    <location>
        <begin position="268"/>
        <end position="278"/>
    </location>
</feature>
<dbReference type="InterPro" id="IPR036749">
    <property type="entry name" value="Expansin_CBD_sf"/>
</dbReference>
<dbReference type="GeneID" id="23562421"/>
<feature type="domain" description="Expansin-like EG45" evidence="4">
    <location>
        <begin position="304"/>
        <end position="419"/>
    </location>
</feature>
<dbReference type="RefSeq" id="XP_011387265.1">
    <property type="nucleotide sequence ID" value="XM_011388963.1"/>
</dbReference>
<sequence>MRTTPALALVAAFLVSSAVGGLISPEAGRGPGYNKLHRRTCHAGAHHHKRQGGDKASTLAAPAAPAAPAAQDWAAPGGAGDAGNVQPSTAPGDAGASGDAQPSKMHKKTSKGKCALKHKAQDSNTPAGQDSDLPPVTDAAGNGQGAGQGTPSSPASPDGSAASSKGDAGSSAGQQPGSNPVGPPGFGDEGADNQDAPDGYSVASQAGDSKPPTDGSAGAQGDSEAKKPDDSQGSSADGSSDGDTVGSVGSQTSEGAQGDGVHCKGIRGSTTLPSQGSINPGWFSPELIHHGPGTQFGGPGLWQGGACMYDDMPHHGLPSIAMDQSFYQDGLACGTCVEIASTDASLFQNREWSVEEPKRGTLPAGKKTIAIVSDLCPSINQCYSGLDMHLDAWNSVTNNAAGSKLPINWRFVNCKEAFEKSNSGIKKLQVHWRSGASPGFFQVQIRGHHEAVVRVEMKWGQQGWVEATHVDNAWWKWDLKENTAKFDQASTPVVFRITDWQGETITSEVGTKMGKDVFFDANFDRVSSDEAK</sequence>
<evidence type="ECO:0000256" key="2">
    <source>
        <dbReference type="SAM" id="MobiDB-lite"/>
    </source>
</evidence>
<feature type="compositionally biased region" description="Low complexity" evidence="2">
    <location>
        <begin position="60"/>
        <end position="76"/>
    </location>
</feature>
<name>A0A0D1CEK0_MYCMD</name>
<dbReference type="KEGG" id="uma:UMAG_01377"/>
<feature type="region of interest" description="Disordered" evidence="2">
    <location>
        <begin position="24"/>
        <end position="291"/>
    </location>
</feature>
<keyword evidence="6" id="KW-1185">Reference proteome</keyword>
<dbReference type="PANTHER" id="PTHR31836:SF24">
    <property type="entry name" value="RLPA-LIKE PROTEIN DOUBLE-PSI BETA-BARREL DOMAIN-CONTAINING PROTEIN"/>
    <property type="match status" value="1"/>
</dbReference>
<dbReference type="SUPFAM" id="SSF50685">
    <property type="entry name" value="Barwin-like endoglucanases"/>
    <property type="match status" value="1"/>
</dbReference>
<feature type="compositionally biased region" description="Low complexity" evidence="2">
    <location>
        <begin position="231"/>
        <end position="251"/>
    </location>
</feature>
<dbReference type="Proteomes" id="UP000000561">
    <property type="component" value="Chromosome 2"/>
</dbReference>
<dbReference type="VEuPathDB" id="FungiDB:UMAG_01377"/>
<accession>A0A0D1CEK0</accession>
<evidence type="ECO:0000259" key="4">
    <source>
        <dbReference type="PROSITE" id="PS50842"/>
    </source>
</evidence>